<proteinExistence type="inferred from homology"/>
<protein>
    <submittedName>
        <fullName evidence="6">Deoxyadenosine/deoxycytidine kinase</fullName>
    </submittedName>
</protein>
<feature type="domain" description="Deoxynucleoside kinase" evidence="5">
    <location>
        <begin position="5"/>
        <end position="197"/>
    </location>
</feature>
<dbReference type="InterPro" id="IPR002624">
    <property type="entry name" value="DCK/DGK"/>
</dbReference>
<evidence type="ECO:0000313" key="6">
    <source>
        <dbReference type="EMBL" id="MBB6214082.1"/>
    </source>
</evidence>
<dbReference type="CDD" id="cd01673">
    <property type="entry name" value="dNK"/>
    <property type="match status" value="1"/>
</dbReference>
<dbReference type="PIRSF" id="PIRSF000705">
    <property type="entry name" value="DNK"/>
    <property type="match status" value="1"/>
</dbReference>
<keyword evidence="6" id="KW-0418">Kinase</keyword>
<feature type="binding site" evidence="3">
    <location>
        <position position="47"/>
    </location>
    <ligand>
        <name>substrate</name>
    </ligand>
</feature>
<dbReference type="InterPro" id="IPR027417">
    <property type="entry name" value="P-loop_NTPase"/>
</dbReference>
<name>A0A841KT40_9FIRM</name>
<evidence type="ECO:0000256" key="3">
    <source>
        <dbReference type="PIRSR" id="PIRSR000705-2"/>
    </source>
</evidence>
<dbReference type="PANTHER" id="PTHR10513">
    <property type="entry name" value="DEOXYNUCLEOSIDE KINASE"/>
    <property type="match status" value="1"/>
</dbReference>
<keyword evidence="6" id="KW-0808">Transferase</keyword>
<accession>A0A841KT40</accession>
<evidence type="ECO:0000259" key="5">
    <source>
        <dbReference type="Pfam" id="PF01712"/>
    </source>
</evidence>
<comment type="similarity">
    <text evidence="1">Belongs to the DCK/DGK family.</text>
</comment>
<evidence type="ECO:0000313" key="7">
    <source>
        <dbReference type="Proteomes" id="UP000579281"/>
    </source>
</evidence>
<reference evidence="6 7" key="1">
    <citation type="submission" date="2020-08" db="EMBL/GenBank/DDBJ databases">
        <title>Genomic Encyclopedia of Type Strains, Phase IV (KMG-IV): sequencing the most valuable type-strain genomes for metagenomic binning, comparative biology and taxonomic classification.</title>
        <authorList>
            <person name="Goeker M."/>
        </authorList>
    </citation>
    <scope>NUCLEOTIDE SEQUENCE [LARGE SCALE GENOMIC DNA]</scope>
    <source>
        <strain evidence="6 7">DSM 103526</strain>
    </source>
</reference>
<feature type="binding site" evidence="3">
    <location>
        <position position="147"/>
    </location>
    <ligand>
        <name>substrate</name>
    </ligand>
</feature>
<feature type="binding site" evidence="3">
    <location>
        <position position="82"/>
    </location>
    <ligand>
        <name>substrate</name>
    </ligand>
</feature>
<gene>
    <name evidence="6" type="ORF">HNQ80_000151</name>
</gene>
<dbReference type="Gene3D" id="3.40.50.300">
    <property type="entry name" value="P-loop containing nucleotide triphosphate hydrolases"/>
    <property type="match status" value="1"/>
</dbReference>
<dbReference type="Proteomes" id="UP000579281">
    <property type="component" value="Unassembled WGS sequence"/>
</dbReference>
<dbReference type="PANTHER" id="PTHR10513:SF35">
    <property type="entry name" value="DEOXYADENOSINE KINASE"/>
    <property type="match status" value="1"/>
</dbReference>
<feature type="binding site" evidence="3">
    <location>
        <position position="33"/>
    </location>
    <ligand>
        <name>substrate</name>
    </ligand>
</feature>
<feature type="active site" description="Proton acceptor" evidence="2">
    <location>
        <position position="81"/>
    </location>
</feature>
<evidence type="ECO:0000256" key="4">
    <source>
        <dbReference type="PIRSR" id="PIRSR000705-3"/>
    </source>
</evidence>
<organism evidence="6 7">
    <name type="scientific">Anaerosolibacter carboniphilus</name>
    <dbReference type="NCBI Taxonomy" id="1417629"/>
    <lineage>
        <taxon>Bacteria</taxon>
        <taxon>Bacillati</taxon>
        <taxon>Bacillota</taxon>
        <taxon>Clostridia</taxon>
        <taxon>Peptostreptococcales</taxon>
        <taxon>Thermotaleaceae</taxon>
        <taxon>Anaerosolibacter</taxon>
    </lineage>
</organism>
<feature type="binding site" evidence="3">
    <location>
        <position position="87"/>
    </location>
    <ligand>
        <name>substrate</name>
    </ligand>
</feature>
<comment type="caution">
    <text evidence="6">The sequence shown here is derived from an EMBL/GenBank/DDBJ whole genome shotgun (WGS) entry which is preliminary data.</text>
</comment>
<keyword evidence="4" id="KW-0547">Nucleotide-binding</keyword>
<dbReference type="Pfam" id="PF01712">
    <property type="entry name" value="dNK"/>
    <property type="match status" value="1"/>
</dbReference>
<dbReference type="AlphaFoldDB" id="A0A841KT40"/>
<evidence type="ECO:0000256" key="2">
    <source>
        <dbReference type="PIRSR" id="PIRSR000705-1"/>
    </source>
</evidence>
<feature type="binding site" evidence="4">
    <location>
        <begin position="9"/>
        <end position="17"/>
    </location>
    <ligand>
        <name>ATP</name>
        <dbReference type="ChEBI" id="CHEBI:30616"/>
    </ligand>
</feature>
<feature type="binding site" evidence="3">
    <location>
        <position position="58"/>
    </location>
    <ligand>
        <name>substrate</name>
    </ligand>
</feature>
<dbReference type="EMBL" id="JACHEN010000001">
    <property type="protein sequence ID" value="MBB6214082.1"/>
    <property type="molecule type" value="Genomic_DNA"/>
</dbReference>
<dbReference type="GO" id="GO:0019136">
    <property type="term" value="F:deoxynucleoside kinase activity"/>
    <property type="evidence" value="ECO:0007669"/>
    <property type="project" value="InterPro"/>
</dbReference>
<keyword evidence="4" id="KW-0067">ATP-binding</keyword>
<dbReference type="InterPro" id="IPR050566">
    <property type="entry name" value="Deoxyribonucleoside_kinase"/>
</dbReference>
<dbReference type="GO" id="GO:0005737">
    <property type="term" value="C:cytoplasm"/>
    <property type="evidence" value="ECO:0007669"/>
    <property type="project" value="TreeGrafter"/>
</dbReference>
<dbReference type="RefSeq" id="WP_207726802.1">
    <property type="nucleotide sequence ID" value="NZ_JACHEN010000001.1"/>
</dbReference>
<dbReference type="GO" id="GO:0005524">
    <property type="term" value="F:ATP binding"/>
    <property type="evidence" value="ECO:0007669"/>
    <property type="project" value="UniProtKB-KW"/>
</dbReference>
<keyword evidence="7" id="KW-1185">Reference proteome</keyword>
<dbReference type="SUPFAM" id="SSF52540">
    <property type="entry name" value="P-loop containing nucleoside triphosphate hydrolases"/>
    <property type="match status" value="1"/>
</dbReference>
<evidence type="ECO:0000256" key="1">
    <source>
        <dbReference type="ARBA" id="ARBA00007420"/>
    </source>
</evidence>
<dbReference type="InterPro" id="IPR031314">
    <property type="entry name" value="DNK_dom"/>
</dbReference>
<sequence>MNPVICIDGVVGCGKTTLAEILEQELNIPTFHELCNPDTEILLDKFYRDKTRWAFTMQIHFLNERFRMIKAVHKNGGGILDRSIFGDRIFASMLYEDGFMSKEEYTTYVTLLDNMLEHSLPPRLMIYLKCSVDQAIKNIQTRGREYELIVPRKYWERLNEKYTQWRHEYALSPLIEIDVDAVDILQEKDKIVEIIEKHLASSLSSL</sequence>